<proteinExistence type="predicted"/>
<evidence type="ECO:0000313" key="3">
    <source>
        <dbReference type="Proteomes" id="UP000256980"/>
    </source>
</evidence>
<sequence>MKSNFFILIFVLTLVTSCKSEKKSEIDLVTKELPLHNKRVLILGNSITQHGHYVDFIEYYLRKQYTDNQLDIISIGLSSETISGTSEDQREYPRPNVRTRLDKALTEIKPDLVIACYGMNDGNYHPLDSLRFQEYKTGISELKTKVEGIGAQLILMTPTLFDPNPIANRVSKEGEPHAYWHPYYKYNDVLTAYSDWLLSLETEELQVIDLHHHLNPILANMKRITADSTFVPDGVHPNKIGHLYMAQKILKDLYPEISIEHPIAEIEFLKTDSLYSLVSKRRELRSEGWRNYVGYTKNGEIIKWDSISATKTEVEKLDKAIENLLSK</sequence>
<dbReference type="EMBL" id="QRDV01000001">
    <property type="protein sequence ID" value="RED46357.1"/>
    <property type="molecule type" value="Genomic_DNA"/>
</dbReference>
<dbReference type="SUPFAM" id="SSF52266">
    <property type="entry name" value="SGNH hydrolase"/>
    <property type="match status" value="1"/>
</dbReference>
<organism evidence="2 3">
    <name type="scientific">Winogradskyella eximia</name>
    <dbReference type="NCBI Taxonomy" id="262006"/>
    <lineage>
        <taxon>Bacteria</taxon>
        <taxon>Pseudomonadati</taxon>
        <taxon>Bacteroidota</taxon>
        <taxon>Flavobacteriia</taxon>
        <taxon>Flavobacteriales</taxon>
        <taxon>Flavobacteriaceae</taxon>
        <taxon>Winogradskyella</taxon>
    </lineage>
</organism>
<dbReference type="PANTHER" id="PTHR30383:SF5">
    <property type="entry name" value="SGNH HYDROLASE-TYPE ESTERASE DOMAIN-CONTAINING PROTEIN"/>
    <property type="match status" value="1"/>
</dbReference>
<gene>
    <name evidence="2" type="ORF">DFQ10_101127</name>
</gene>
<comment type="caution">
    <text evidence="2">The sequence shown here is derived from an EMBL/GenBank/DDBJ whole genome shotgun (WGS) entry which is preliminary data.</text>
</comment>
<feature type="domain" description="SGNH hydrolase-type esterase" evidence="1">
    <location>
        <begin position="43"/>
        <end position="242"/>
    </location>
</feature>
<evidence type="ECO:0000313" key="2">
    <source>
        <dbReference type="EMBL" id="RED46357.1"/>
    </source>
</evidence>
<name>A0A3D9HA46_9FLAO</name>
<dbReference type="PANTHER" id="PTHR30383">
    <property type="entry name" value="THIOESTERASE 1/PROTEASE 1/LYSOPHOSPHOLIPASE L1"/>
    <property type="match status" value="1"/>
</dbReference>
<dbReference type="InterPro" id="IPR036514">
    <property type="entry name" value="SGNH_hydro_sf"/>
</dbReference>
<dbReference type="InterPro" id="IPR013830">
    <property type="entry name" value="SGNH_hydro"/>
</dbReference>
<dbReference type="Gene3D" id="3.40.50.1110">
    <property type="entry name" value="SGNH hydrolase"/>
    <property type="match status" value="1"/>
</dbReference>
<keyword evidence="3" id="KW-1185">Reference proteome</keyword>
<dbReference type="PROSITE" id="PS51257">
    <property type="entry name" value="PROKAR_LIPOPROTEIN"/>
    <property type="match status" value="1"/>
</dbReference>
<dbReference type="GO" id="GO:0004622">
    <property type="term" value="F:phosphatidylcholine lysophospholipase activity"/>
    <property type="evidence" value="ECO:0007669"/>
    <property type="project" value="TreeGrafter"/>
</dbReference>
<dbReference type="CDD" id="cd01834">
    <property type="entry name" value="SGNH_hydrolase_like_2"/>
    <property type="match status" value="1"/>
</dbReference>
<protein>
    <submittedName>
        <fullName evidence="2">Lysophospholipase L1-like esterase</fullName>
    </submittedName>
</protein>
<dbReference type="AlphaFoldDB" id="A0A3D9HA46"/>
<evidence type="ECO:0000259" key="1">
    <source>
        <dbReference type="Pfam" id="PF13472"/>
    </source>
</evidence>
<dbReference type="InterPro" id="IPR051532">
    <property type="entry name" value="Ester_Hydrolysis_Enzymes"/>
</dbReference>
<dbReference type="RefSeq" id="WP_115815498.1">
    <property type="nucleotide sequence ID" value="NZ_QRDV01000001.1"/>
</dbReference>
<accession>A0A3D9HA46</accession>
<reference evidence="2 3" key="1">
    <citation type="submission" date="2018-07" db="EMBL/GenBank/DDBJ databases">
        <title>Genomic Encyclopedia of Type Strains, Phase III (KMG-III): the genomes of soil and plant-associated and newly described type strains.</title>
        <authorList>
            <person name="Whitman W."/>
        </authorList>
    </citation>
    <scope>NUCLEOTIDE SEQUENCE [LARGE SCALE GENOMIC DNA]</scope>
    <source>
        <strain evidence="2 3">CECT 7946</strain>
    </source>
</reference>
<dbReference type="Proteomes" id="UP000256980">
    <property type="component" value="Unassembled WGS sequence"/>
</dbReference>
<dbReference type="Pfam" id="PF13472">
    <property type="entry name" value="Lipase_GDSL_2"/>
    <property type="match status" value="1"/>
</dbReference>
<dbReference type="OrthoDB" id="9774205at2"/>